<dbReference type="InterPro" id="IPR001638">
    <property type="entry name" value="Solute-binding_3/MltF_N"/>
</dbReference>
<sequence length="335" mass="35896">MTQARALISGPRRFLSAAAALLATLTVTTACGGDGGGGDQQGEGPVTVRVGVIPISDVAPLYVGREQGFFADEGLRVEPQEFAGGAEILPAVQSGDLQFGFSNTTSLLIAASRGLPVRILTQGVQEAATEQQSWSHIWVRADSGITTPKDLEGKRISLNTLRNITEVTAKAALEKHGVDISTLQFVEVPFPEANAALEQGEVDAIYVVEPFDTVARQSGARPIVAPLYETEPSLTVATYFTTEQYLADNADVAERFARAMNRSLEYAGSHPGAVREALGTYTQIPDELIGEVRLAQWGTDLNRPSIELMSELSQKYGLLEQPPDLDELIWTPGGN</sequence>
<dbReference type="Proteomes" id="UP000309992">
    <property type="component" value="Unassembled WGS sequence"/>
</dbReference>
<proteinExistence type="inferred from homology"/>
<dbReference type="PANTHER" id="PTHR30024:SF47">
    <property type="entry name" value="TAURINE-BINDING PERIPLASMIC PROTEIN"/>
    <property type="match status" value="1"/>
</dbReference>
<protein>
    <submittedName>
        <fullName evidence="6">Nitrate ABC transporter substrate-binding protein</fullName>
    </submittedName>
</protein>
<gene>
    <name evidence="6" type="ORF">FCN18_13730</name>
</gene>
<dbReference type="InterPro" id="IPR015168">
    <property type="entry name" value="SsuA/THI5"/>
</dbReference>
<dbReference type="SUPFAM" id="SSF53850">
    <property type="entry name" value="Periplasmic binding protein-like II"/>
    <property type="match status" value="1"/>
</dbReference>
<evidence type="ECO:0000256" key="3">
    <source>
        <dbReference type="ARBA" id="ARBA00022729"/>
    </source>
</evidence>
<evidence type="ECO:0000313" key="7">
    <source>
        <dbReference type="Proteomes" id="UP000309992"/>
    </source>
</evidence>
<keyword evidence="7" id="KW-1185">Reference proteome</keyword>
<evidence type="ECO:0000256" key="2">
    <source>
        <dbReference type="ARBA" id="ARBA00010742"/>
    </source>
</evidence>
<comment type="subcellular location">
    <subcellularLocation>
        <location evidence="1">Periplasm</location>
    </subcellularLocation>
</comment>
<dbReference type="RefSeq" id="WP_112268904.1">
    <property type="nucleotide sequence ID" value="NZ_SWMS01000006.1"/>
</dbReference>
<dbReference type="EMBL" id="SWMS01000006">
    <property type="protein sequence ID" value="TKG71167.1"/>
    <property type="molecule type" value="Genomic_DNA"/>
</dbReference>
<reference evidence="6 7" key="1">
    <citation type="journal article" date="2015" name="Antonie Van Leeuwenhoek">
        <title>Prauserella endophytica sp. nov., an endophytic actinobacterium isolated from Tamarix taklamakanensis.</title>
        <authorList>
            <person name="Liu J.M."/>
            <person name="Habden X."/>
            <person name="Guo L."/>
            <person name="Tuo L."/>
            <person name="Jiang Z.K."/>
            <person name="Liu S.W."/>
            <person name="Liu X.F."/>
            <person name="Chen L."/>
            <person name="Li R.F."/>
            <person name="Zhang Y.Q."/>
            <person name="Sun C.H."/>
        </authorList>
    </citation>
    <scope>NUCLEOTIDE SEQUENCE [LARGE SCALE GENOMIC DNA]</scope>
    <source>
        <strain evidence="6 7">CGMCC 4.7182</strain>
    </source>
</reference>
<feature type="chain" id="PRO_5045385251" evidence="4">
    <location>
        <begin position="33"/>
        <end position="335"/>
    </location>
</feature>
<accession>A0ABY2S5F3</accession>
<evidence type="ECO:0000256" key="4">
    <source>
        <dbReference type="SAM" id="SignalP"/>
    </source>
</evidence>
<organism evidence="6 7">
    <name type="scientific">Prauserella endophytica</name>
    <dbReference type="NCBI Taxonomy" id="1592324"/>
    <lineage>
        <taxon>Bacteria</taxon>
        <taxon>Bacillati</taxon>
        <taxon>Actinomycetota</taxon>
        <taxon>Actinomycetes</taxon>
        <taxon>Pseudonocardiales</taxon>
        <taxon>Pseudonocardiaceae</taxon>
        <taxon>Prauserella</taxon>
        <taxon>Prauserella coralliicola group</taxon>
    </lineage>
</organism>
<feature type="signal peptide" evidence="4">
    <location>
        <begin position="1"/>
        <end position="32"/>
    </location>
</feature>
<dbReference type="PANTHER" id="PTHR30024">
    <property type="entry name" value="ALIPHATIC SULFONATES-BINDING PROTEIN-RELATED"/>
    <property type="match status" value="1"/>
</dbReference>
<name>A0ABY2S5F3_9PSEU</name>
<comment type="caution">
    <text evidence="6">The sequence shown here is derived from an EMBL/GenBank/DDBJ whole genome shotgun (WGS) entry which is preliminary data.</text>
</comment>
<feature type="domain" description="Solute-binding protein family 3/N-terminal" evidence="5">
    <location>
        <begin position="47"/>
        <end position="270"/>
    </location>
</feature>
<dbReference type="PROSITE" id="PS51257">
    <property type="entry name" value="PROKAR_LIPOPROTEIN"/>
    <property type="match status" value="1"/>
</dbReference>
<evidence type="ECO:0000259" key="5">
    <source>
        <dbReference type="SMART" id="SM00062"/>
    </source>
</evidence>
<evidence type="ECO:0000256" key="1">
    <source>
        <dbReference type="ARBA" id="ARBA00004418"/>
    </source>
</evidence>
<comment type="similarity">
    <text evidence="2">Belongs to the bacterial solute-binding protein SsuA/TauA family.</text>
</comment>
<dbReference type="SMART" id="SM00062">
    <property type="entry name" value="PBPb"/>
    <property type="match status" value="1"/>
</dbReference>
<dbReference type="Gene3D" id="3.40.190.10">
    <property type="entry name" value="Periplasmic binding protein-like II"/>
    <property type="match status" value="2"/>
</dbReference>
<evidence type="ECO:0000313" key="6">
    <source>
        <dbReference type="EMBL" id="TKG71167.1"/>
    </source>
</evidence>
<dbReference type="Pfam" id="PF09084">
    <property type="entry name" value="NMT1"/>
    <property type="match status" value="1"/>
</dbReference>
<keyword evidence="3 4" id="KW-0732">Signal</keyword>